<protein>
    <submittedName>
        <fullName evidence="1">Uncharacterized protein</fullName>
    </submittedName>
</protein>
<name>A0A953HXY9_9BACT</name>
<evidence type="ECO:0000313" key="1">
    <source>
        <dbReference type="EMBL" id="MBY5957767.1"/>
    </source>
</evidence>
<proteinExistence type="predicted"/>
<comment type="caution">
    <text evidence="1">The sequence shown here is derived from an EMBL/GenBank/DDBJ whole genome shotgun (WGS) entry which is preliminary data.</text>
</comment>
<reference evidence="1" key="1">
    <citation type="submission" date="2021-06" db="EMBL/GenBank/DDBJ databases">
        <title>44 bacteria genomes isolated from Dapeng, Shenzhen.</title>
        <authorList>
            <person name="Zheng W."/>
            <person name="Yu S."/>
            <person name="Huang Y."/>
        </authorList>
    </citation>
    <scope>NUCLEOTIDE SEQUENCE</scope>
    <source>
        <strain evidence="1">DP5N28-2</strain>
    </source>
</reference>
<gene>
    <name evidence="1" type="ORF">KUV50_06480</name>
</gene>
<accession>A0A953HXY9</accession>
<dbReference type="AlphaFoldDB" id="A0A953HXY9"/>
<dbReference type="RefSeq" id="WP_222579289.1">
    <property type="nucleotide sequence ID" value="NZ_JAHVHU010000006.1"/>
</dbReference>
<evidence type="ECO:0000313" key="2">
    <source>
        <dbReference type="Proteomes" id="UP000753961"/>
    </source>
</evidence>
<dbReference type="EMBL" id="JAHVHU010000006">
    <property type="protein sequence ID" value="MBY5957767.1"/>
    <property type="molecule type" value="Genomic_DNA"/>
</dbReference>
<organism evidence="1 2">
    <name type="scientific">Membranihabitans marinus</name>
    <dbReference type="NCBI Taxonomy" id="1227546"/>
    <lineage>
        <taxon>Bacteria</taxon>
        <taxon>Pseudomonadati</taxon>
        <taxon>Bacteroidota</taxon>
        <taxon>Saprospiria</taxon>
        <taxon>Saprospirales</taxon>
        <taxon>Saprospiraceae</taxon>
        <taxon>Membranihabitans</taxon>
    </lineage>
</organism>
<dbReference type="Proteomes" id="UP000753961">
    <property type="component" value="Unassembled WGS sequence"/>
</dbReference>
<sequence>MFIYIPLKQKPIDAEHKTGQRLLGIGYIVRHRHEGPDIRRNKINGKECENEMN</sequence>
<keyword evidence="2" id="KW-1185">Reference proteome</keyword>